<dbReference type="Proteomes" id="UP001443914">
    <property type="component" value="Unassembled WGS sequence"/>
</dbReference>
<accession>A0AAW1GXE3</accession>
<name>A0AAW1GXE3_SAPOF</name>
<dbReference type="AlphaFoldDB" id="A0AAW1GXE3"/>
<reference evidence="1" key="1">
    <citation type="submission" date="2024-03" db="EMBL/GenBank/DDBJ databases">
        <title>WGS assembly of Saponaria officinalis var. Norfolk2.</title>
        <authorList>
            <person name="Jenkins J."/>
            <person name="Shu S."/>
            <person name="Grimwood J."/>
            <person name="Barry K."/>
            <person name="Goodstein D."/>
            <person name="Schmutz J."/>
            <person name="Leebens-Mack J."/>
            <person name="Osbourn A."/>
        </authorList>
    </citation>
    <scope>NUCLEOTIDE SEQUENCE [LARGE SCALE GENOMIC DNA]</scope>
    <source>
        <strain evidence="1">JIC</strain>
    </source>
</reference>
<proteinExistence type="predicted"/>
<keyword evidence="2" id="KW-1185">Reference proteome</keyword>
<sequence length="247" mass="28509">MRFVWKKKRREWIPRQRGFSIGRIYHIFPGSGERYYLRTLLNFVKGPTSFEDIRTINGVLACYALGLLGDDKEYIDAIIEASFWGSSFYLRSLFATLLLSGSVAKPEIVWEKTWHLLSDDILYKRRTILQNQELQLSDDELKTYALLDIEAALQSNGSSLQKFDDMPFPDDLSSSEHVNKLILDELSYDKDALFDEHARLISSLTDEQRSIYQEIMDAVRNGRGGVFSYMDTVALGRHLYGELYVPP</sequence>
<dbReference type="EMBL" id="JBDFQZ010000013">
    <property type="protein sequence ID" value="KAK9669431.1"/>
    <property type="molecule type" value="Genomic_DNA"/>
</dbReference>
<dbReference type="PANTHER" id="PTHR10492:SF101">
    <property type="entry name" value="ATP-DEPENDENT DNA HELICASE"/>
    <property type="match status" value="1"/>
</dbReference>
<dbReference type="PANTHER" id="PTHR10492">
    <property type="match status" value="1"/>
</dbReference>
<evidence type="ECO:0000313" key="1">
    <source>
        <dbReference type="EMBL" id="KAK9669431.1"/>
    </source>
</evidence>
<comment type="caution">
    <text evidence="1">The sequence shown here is derived from an EMBL/GenBank/DDBJ whole genome shotgun (WGS) entry which is preliminary data.</text>
</comment>
<protein>
    <submittedName>
        <fullName evidence="1">Uncharacterized protein</fullName>
    </submittedName>
</protein>
<gene>
    <name evidence="1" type="ORF">RND81_13G129500</name>
</gene>
<organism evidence="1 2">
    <name type="scientific">Saponaria officinalis</name>
    <name type="common">Common soapwort</name>
    <name type="synonym">Lychnis saponaria</name>
    <dbReference type="NCBI Taxonomy" id="3572"/>
    <lineage>
        <taxon>Eukaryota</taxon>
        <taxon>Viridiplantae</taxon>
        <taxon>Streptophyta</taxon>
        <taxon>Embryophyta</taxon>
        <taxon>Tracheophyta</taxon>
        <taxon>Spermatophyta</taxon>
        <taxon>Magnoliopsida</taxon>
        <taxon>eudicotyledons</taxon>
        <taxon>Gunneridae</taxon>
        <taxon>Pentapetalae</taxon>
        <taxon>Caryophyllales</taxon>
        <taxon>Caryophyllaceae</taxon>
        <taxon>Caryophylleae</taxon>
        <taxon>Saponaria</taxon>
    </lineage>
</organism>
<evidence type="ECO:0000313" key="2">
    <source>
        <dbReference type="Proteomes" id="UP001443914"/>
    </source>
</evidence>